<gene>
    <name evidence="2" type="ORF">WJU22_22985</name>
</gene>
<dbReference type="Proteomes" id="UP001449657">
    <property type="component" value="Chromosome"/>
</dbReference>
<accession>A0ABZ2Z0T6</accession>
<organism evidence="2 3">
    <name type="scientific">Chitinophaga caseinilytica</name>
    <dbReference type="NCBI Taxonomy" id="2267521"/>
    <lineage>
        <taxon>Bacteria</taxon>
        <taxon>Pseudomonadati</taxon>
        <taxon>Bacteroidota</taxon>
        <taxon>Chitinophagia</taxon>
        <taxon>Chitinophagales</taxon>
        <taxon>Chitinophagaceae</taxon>
        <taxon>Chitinophaga</taxon>
    </lineage>
</organism>
<name>A0ABZ2Z0T6_9BACT</name>
<keyword evidence="3" id="KW-1185">Reference proteome</keyword>
<evidence type="ECO:0000256" key="1">
    <source>
        <dbReference type="SAM" id="MobiDB-lite"/>
    </source>
</evidence>
<dbReference type="RefSeq" id="WP_341840517.1">
    <property type="nucleotide sequence ID" value="NZ_CP149792.1"/>
</dbReference>
<evidence type="ECO:0000313" key="2">
    <source>
        <dbReference type="EMBL" id="WZN45767.1"/>
    </source>
</evidence>
<feature type="region of interest" description="Disordered" evidence="1">
    <location>
        <begin position="1"/>
        <end position="21"/>
    </location>
</feature>
<evidence type="ECO:0000313" key="3">
    <source>
        <dbReference type="Proteomes" id="UP001449657"/>
    </source>
</evidence>
<protein>
    <submittedName>
        <fullName evidence="2">Uncharacterized protein</fullName>
    </submittedName>
</protein>
<reference evidence="2 3" key="1">
    <citation type="submission" date="2024-03" db="EMBL/GenBank/DDBJ databases">
        <title>Chitinophaga caseinilytica sp. nov., a casein hydrolysing bacterium isolated from forest soil.</title>
        <authorList>
            <person name="Lee D.S."/>
            <person name="Han D.M."/>
            <person name="Baek J.H."/>
            <person name="Choi D.G."/>
            <person name="Jeon J.H."/>
            <person name="Jeon C.O."/>
        </authorList>
    </citation>
    <scope>NUCLEOTIDE SEQUENCE [LARGE SCALE GENOMIC DNA]</scope>
    <source>
        <strain evidence="2 3">KACC 19118</strain>
    </source>
</reference>
<proteinExistence type="predicted"/>
<dbReference type="EMBL" id="CP150096">
    <property type="protein sequence ID" value="WZN45767.1"/>
    <property type="molecule type" value="Genomic_DNA"/>
</dbReference>
<sequence>MLKSNNPSGDPTHSTAGSNFYRSGPLIMVSEVLLPDAANGHNTETPYAL</sequence>